<dbReference type="Proteomes" id="UP001629392">
    <property type="component" value="Unassembled WGS sequence"/>
</dbReference>
<keyword evidence="2" id="KW-1185">Reference proteome</keyword>
<protein>
    <submittedName>
        <fullName evidence="1">Uncharacterized protein</fullName>
    </submittedName>
</protein>
<reference evidence="1 2" key="1">
    <citation type="journal article" date="2024" name="Chem. Sci.">
        <title>Discovery of megapolipeptins by genome mining of a Burkholderiales bacteria collection.</title>
        <authorList>
            <person name="Paulo B.S."/>
            <person name="Recchia M.J.J."/>
            <person name="Lee S."/>
            <person name="Fergusson C.H."/>
            <person name="Romanowski S.B."/>
            <person name="Hernandez A."/>
            <person name="Krull N."/>
            <person name="Liu D.Y."/>
            <person name="Cavanagh H."/>
            <person name="Bos A."/>
            <person name="Gray C.A."/>
            <person name="Murphy B.T."/>
            <person name="Linington R.G."/>
            <person name="Eustaquio A.S."/>
        </authorList>
    </citation>
    <scope>NUCLEOTIDE SEQUENCE [LARGE SCALE GENOMIC DNA]</scope>
    <source>
        <strain evidence="1 2">RL17-350-BIC-E</strain>
    </source>
</reference>
<evidence type="ECO:0000313" key="1">
    <source>
        <dbReference type="EMBL" id="MFM0720517.1"/>
    </source>
</evidence>
<dbReference type="EMBL" id="JAQQCL010000031">
    <property type="protein sequence ID" value="MFM0720517.1"/>
    <property type="molecule type" value="Genomic_DNA"/>
</dbReference>
<comment type="caution">
    <text evidence="1">The sequence shown here is derived from an EMBL/GenBank/DDBJ whole genome shotgun (WGS) entry which is preliminary data.</text>
</comment>
<accession>A0ABW9EN65</accession>
<gene>
    <name evidence="1" type="ORF">PQQ73_29820</name>
</gene>
<name>A0ABW9EN65_9BURK</name>
<evidence type="ECO:0000313" key="2">
    <source>
        <dbReference type="Proteomes" id="UP001629392"/>
    </source>
</evidence>
<sequence>MLQRTPRFGMILTMLPARRAYPAHAGQPMAAAQRDFSPIAVPLQKRGRIHASVICSARLFRQPAPPLPGSATRITTLNRRAAALRLRAR</sequence>
<dbReference type="RefSeq" id="WP_408139651.1">
    <property type="nucleotide sequence ID" value="NZ_JAQQCJ010000001.1"/>
</dbReference>
<organism evidence="1 2">
    <name type="scientific">Paraburkholderia strydomiana</name>
    <dbReference type="NCBI Taxonomy" id="1245417"/>
    <lineage>
        <taxon>Bacteria</taxon>
        <taxon>Pseudomonadati</taxon>
        <taxon>Pseudomonadota</taxon>
        <taxon>Betaproteobacteria</taxon>
        <taxon>Burkholderiales</taxon>
        <taxon>Burkholderiaceae</taxon>
        <taxon>Paraburkholderia</taxon>
    </lineage>
</organism>
<proteinExistence type="predicted"/>